<dbReference type="InterPro" id="IPR058240">
    <property type="entry name" value="rSAM_sf"/>
</dbReference>
<evidence type="ECO:0000256" key="3">
    <source>
        <dbReference type="ARBA" id="ARBA00022691"/>
    </source>
</evidence>
<name>A0A1H6A4V9_9ACTN</name>
<dbReference type="Proteomes" id="UP000236723">
    <property type="component" value="Unassembled WGS sequence"/>
</dbReference>
<feature type="region of interest" description="Disordered" evidence="7">
    <location>
        <begin position="176"/>
        <end position="199"/>
    </location>
</feature>
<proteinExistence type="predicted"/>
<dbReference type="EMBL" id="FNVO01000005">
    <property type="protein sequence ID" value="SEG43778.1"/>
    <property type="molecule type" value="Genomic_DNA"/>
</dbReference>
<evidence type="ECO:0000256" key="7">
    <source>
        <dbReference type="SAM" id="MobiDB-lite"/>
    </source>
</evidence>
<dbReference type="GO" id="GO:0004748">
    <property type="term" value="F:ribonucleoside-diphosphate reductase activity, thioredoxin disulfide as acceptor"/>
    <property type="evidence" value="ECO:0007669"/>
    <property type="project" value="TreeGrafter"/>
</dbReference>
<dbReference type="GO" id="GO:0051539">
    <property type="term" value="F:4 iron, 4 sulfur cluster binding"/>
    <property type="evidence" value="ECO:0007669"/>
    <property type="project" value="UniProtKB-KW"/>
</dbReference>
<dbReference type="GO" id="GO:0046872">
    <property type="term" value="F:metal ion binding"/>
    <property type="evidence" value="ECO:0007669"/>
    <property type="project" value="UniProtKB-KW"/>
</dbReference>
<keyword evidence="9" id="KW-1185">Reference proteome</keyword>
<evidence type="ECO:0000256" key="1">
    <source>
        <dbReference type="ARBA" id="ARBA00001966"/>
    </source>
</evidence>
<dbReference type="InterPro" id="IPR007197">
    <property type="entry name" value="rSAM"/>
</dbReference>
<accession>A0A1H6A4V9</accession>
<evidence type="ECO:0000256" key="4">
    <source>
        <dbReference type="ARBA" id="ARBA00022723"/>
    </source>
</evidence>
<keyword evidence="6" id="KW-0411">Iron-sulfur</keyword>
<evidence type="ECO:0000256" key="5">
    <source>
        <dbReference type="ARBA" id="ARBA00023004"/>
    </source>
</evidence>
<dbReference type="Pfam" id="PF13353">
    <property type="entry name" value="Fer4_12"/>
    <property type="match status" value="1"/>
</dbReference>
<evidence type="ECO:0000256" key="2">
    <source>
        <dbReference type="ARBA" id="ARBA00022485"/>
    </source>
</evidence>
<dbReference type="InterPro" id="IPR034457">
    <property type="entry name" value="Organic_radical-activating"/>
</dbReference>
<dbReference type="PANTHER" id="PTHR30352:SF2">
    <property type="entry name" value="ANAEROBIC RIBONUCLEOSIDE-TRIPHOSPHATE REDUCTASE-ACTIVATING PROTEIN"/>
    <property type="match status" value="1"/>
</dbReference>
<comment type="cofactor">
    <cofactor evidence="1">
        <name>[4Fe-4S] cluster</name>
        <dbReference type="ChEBI" id="CHEBI:49883"/>
    </cofactor>
</comment>
<evidence type="ECO:0000256" key="6">
    <source>
        <dbReference type="ARBA" id="ARBA00023014"/>
    </source>
</evidence>
<dbReference type="InterPro" id="IPR013785">
    <property type="entry name" value="Aldolase_TIM"/>
</dbReference>
<dbReference type="SFLD" id="SFLDS00029">
    <property type="entry name" value="Radical_SAM"/>
    <property type="match status" value="1"/>
</dbReference>
<evidence type="ECO:0000313" key="8">
    <source>
        <dbReference type="EMBL" id="SEG43778.1"/>
    </source>
</evidence>
<dbReference type="Gene3D" id="3.20.20.70">
    <property type="entry name" value="Aldolase class I"/>
    <property type="match status" value="1"/>
</dbReference>
<dbReference type="RefSeq" id="WP_103938201.1">
    <property type="nucleotide sequence ID" value="NZ_FNVO01000005.1"/>
</dbReference>
<organism evidence="8 9">
    <name type="scientific">Thermomonospora echinospora</name>
    <dbReference type="NCBI Taxonomy" id="1992"/>
    <lineage>
        <taxon>Bacteria</taxon>
        <taxon>Bacillati</taxon>
        <taxon>Actinomycetota</taxon>
        <taxon>Actinomycetes</taxon>
        <taxon>Streptosporangiales</taxon>
        <taxon>Thermomonosporaceae</taxon>
        <taxon>Thermomonospora</taxon>
    </lineage>
</organism>
<dbReference type="PANTHER" id="PTHR30352">
    <property type="entry name" value="PYRUVATE FORMATE-LYASE-ACTIVATING ENZYME"/>
    <property type="match status" value="1"/>
</dbReference>
<dbReference type="AlphaFoldDB" id="A0A1H6A4V9"/>
<dbReference type="SUPFAM" id="SSF102114">
    <property type="entry name" value="Radical SAM enzymes"/>
    <property type="match status" value="1"/>
</dbReference>
<gene>
    <name evidence="8" type="ORF">SAMN04489712_105216</name>
</gene>
<keyword evidence="3" id="KW-0949">S-adenosyl-L-methionine</keyword>
<reference evidence="9" key="1">
    <citation type="submission" date="2016-10" db="EMBL/GenBank/DDBJ databases">
        <authorList>
            <person name="Varghese N."/>
            <person name="Submissions S."/>
        </authorList>
    </citation>
    <scope>NUCLEOTIDE SEQUENCE [LARGE SCALE GENOMIC DNA]</scope>
    <source>
        <strain evidence="9">DSM 43163</strain>
    </source>
</reference>
<evidence type="ECO:0000313" key="9">
    <source>
        <dbReference type="Proteomes" id="UP000236723"/>
    </source>
</evidence>
<keyword evidence="2" id="KW-0004">4Fe-4S</keyword>
<keyword evidence="5" id="KW-0408">Iron</keyword>
<dbReference type="OrthoDB" id="9782387at2"/>
<protein>
    <submittedName>
        <fullName evidence="8">Anaerobic ribonucleoside-triphosphate reductase activating protein</fullName>
    </submittedName>
</protein>
<keyword evidence="4" id="KW-0479">Metal-binding</keyword>
<sequence>MSPAPPLLLAKAHYPVTTLGPGRRAGVWTQGCTLHCPGCLSRDTWEADPGTAVPVDAVLGWLESLPVRPDGVTISGGEPFQQPEALAALLRGIHRWRANLPMDILVYSGYVYSRLSRSAATRDILDLCDAVVTGPYIDRLNPVGAEGGRPGEGSLLWKGSANQRIVPLTALGRERYGSPIGGEGPEGAAPSAEGRPRVQVSVDEGPEGRRVYYIGIPRRGDMSHLASMLEQAGVRSGEVSWRP</sequence>